<dbReference type="GO" id="GO:0005737">
    <property type="term" value="C:cytoplasm"/>
    <property type="evidence" value="ECO:0007669"/>
    <property type="project" value="UniProtKB-ARBA"/>
</dbReference>
<evidence type="ECO:0000256" key="3">
    <source>
        <dbReference type="ARBA" id="ARBA00022884"/>
    </source>
</evidence>
<dbReference type="PROSITE" id="PS01048">
    <property type="entry name" value="RIBOSOMAL_S6"/>
    <property type="match status" value="1"/>
</dbReference>
<dbReference type="Proteomes" id="UP000184233">
    <property type="component" value="Unassembled WGS sequence"/>
</dbReference>
<dbReference type="CDD" id="cd00473">
    <property type="entry name" value="bS6"/>
    <property type="match status" value="1"/>
</dbReference>
<dbReference type="PANTHER" id="PTHR21011:SF1">
    <property type="entry name" value="SMALL RIBOSOMAL SUBUNIT PROTEIN BS6M"/>
    <property type="match status" value="1"/>
</dbReference>
<accession>A0A1M3KX95</accession>
<dbReference type="SUPFAM" id="SSF54995">
    <property type="entry name" value="Ribosomal protein S6"/>
    <property type="match status" value="1"/>
</dbReference>
<organism evidence="9 10">
    <name type="scientific">Candidatus Kapaibacterium thiocyanatum</name>
    <dbReference type="NCBI Taxonomy" id="1895771"/>
    <lineage>
        <taxon>Bacteria</taxon>
        <taxon>Pseudomonadati</taxon>
        <taxon>Candidatus Kapaibacteriota</taxon>
        <taxon>Candidatus Kapaibacteriia</taxon>
        <taxon>Candidatus Kapaibacteriales</taxon>
        <taxon>Candidatus Kapaibacteriaceae</taxon>
        <taxon>Candidatus Kapaibacterium</taxon>
    </lineage>
</organism>
<comment type="function">
    <text evidence="6 8">Binds together with bS18 to 16S ribosomal RNA.</text>
</comment>
<evidence type="ECO:0000256" key="1">
    <source>
        <dbReference type="ARBA" id="ARBA00009512"/>
    </source>
</evidence>
<evidence type="ECO:0000256" key="2">
    <source>
        <dbReference type="ARBA" id="ARBA00022730"/>
    </source>
</evidence>
<dbReference type="STRING" id="1895771.BGO89_10780"/>
<name>A0A1M3KX95_9BACT</name>
<dbReference type="GO" id="GO:0070181">
    <property type="term" value="F:small ribosomal subunit rRNA binding"/>
    <property type="evidence" value="ECO:0007669"/>
    <property type="project" value="TreeGrafter"/>
</dbReference>
<dbReference type="Gene3D" id="3.30.70.60">
    <property type="match status" value="1"/>
</dbReference>
<reference evidence="9 10" key="1">
    <citation type="submission" date="2016-09" db="EMBL/GenBank/DDBJ databases">
        <title>Genome-resolved meta-omics ties microbial dynamics to process performance in biotechnology for thiocyanate degradation.</title>
        <authorList>
            <person name="Kantor R.S."/>
            <person name="Huddy R.J."/>
            <person name="Iyer R."/>
            <person name="Thomas B.C."/>
            <person name="Brown C.T."/>
            <person name="Anantharaman K."/>
            <person name="Tringe S."/>
            <person name="Hettich R.L."/>
            <person name="Harrison S.T."/>
            <person name="Banfield J.F."/>
        </authorList>
    </citation>
    <scope>NUCLEOTIDE SEQUENCE [LARGE SCALE GENOMIC DNA]</scope>
    <source>
        <strain evidence="9">59-99</strain>
    </source>
</reference>
<evidence type="ECO:0000256" key="8">
    <source>
        <dbReference type="HAMAP-Rule" id="MF_00360"/>
    </source>
</evidence>
<evidence type="ECO:0000313" key="10">
    <source>
        <dbReference type="Proteomes" id="UP000184233"/>
    </source>
</evidence>
<dbReference type="InterPro" id="IPR020815">
    <property type="entry name" value="Ribosomal_bS6_CS"/>
</dbReference>
<dbReference type="AlphaFoldDB" id="A0A1M3KX95"/>
<dbReference type="PANTHER" id="PTHR21011">
    <property type="entry name" value="MITOCHONDRIAL 28S RIBOSOMAL PROTEIN S6"/>
    <property type="match status" value="1"/>
</dbReference>
<protein>
    <recommendedName>
        <fullName evidence="7 8">Small ribosomal subunit protein bS6</fullName>
    </recommendedName>
</protein>
<evidence type="ECO:0000256" key="4">
    <source>
        <dbReference type="ARBA" id="ARBA00022980"/>
    </source>
</evidence>
<dbReference type="HAMAP" id="MF_00360">
    <property type="entry name" value="Ribosomal_bS6"/>
    <property type="match status" value="1"/>
</dbReference>
<sequence>MSVRRLYETTYIVNAALEDADTEAIVKRVSDYIVDHGGQIVEVNKWGRRRLAYPIKKKYNGYYVYCCFESPSNTIPLLERFFVLEDNVLRHLTMQLDPKLREFRKVRAEAQALRAAAMAEANKSTGAPTKSEAPVS</sequence>
<dbReference type="InterPro" id="IPR020814">
    <property type="entry name" value="Ribosomal_S6_plastid/chlpt"/>
</dbReference>
<dbReference type="GO" id="GO:1990904">
    <property type="term" value="C:ribonucleoprotein complex"/>
    <property type="evidence" value="ECO:0007669"/>
    <property type="project" value="UniProtKB-KW"/>
</dbReference>
<evidence type="ECO:0000256" key="6">
    <source>
        <dbReference type="ARBA" id="ARBA00035104"/>
    </source>
</evidence>
<dbReference type="GO" id="GO:0003735">
    <property type="term" value="F:structural constituent of ribosome"/>
    <property type="evidence" value="ECO:0007669"/>
    <property type="project" value="InterPro"/>
</dbReference>
<keyword evidence="3 8" id="KW-0694">RNA-binding</keyword>
<proteinExistence type="inferred from homology"/>
<dbReference type="InterPro" id="IPR014717">
    <property type="entry name" value="Transl_elong_EF1B/ribsomal_bS6"/>
</dbReference>
<keyword evidence="4 8" id="KW-0689">Ribosomal protein</keyword>
<dbReference type="InterPro" id="IPR000529">
    <property type="entry name" value="Ribosomal_bS6"/>
</dbReference>
<evidence type="ECO:0000313" key="9">
    <source>
        <dbReference type="EMBL" id="OJX56995.1"/>
    </source>
</evidence>
<dbReference type="InterPro" id="IPR035980">
    <property type="entry name" value="Ribosomal_bS6_sf"/>
</dbReference>
<keyword evidence="2 8" id="KW-0699">rRNA-binding</keyword>
<dbReference type="EMBL" id="MKVH01000024">
    <property type="protein sequence ID" value="OJX56995.1"/>
    <property type="molecule type" value="Genomic_DNA"/>
</dbReference>
<dbReference type="GO" id="GO:0006412">
    <property type="term" value="P:translation"/>
    <property type="evidence" value="ECO:0007669"/>
    <property type="project" value="UniProtKB-UniRule"/>
</dbReference>
<gene>
    <name evidence="8" type="primary">rpsF</name>
    <name evidence="9" type="ORF">BGO89_10780</name>
</gene>
<evidence type="ECO:0000256" key="7">
    <source>
        <dbReference type="ARBA" id="ARBA00035294"/>
    </source>
</evidence>
<evidence type="ECO:0000256" key="5">
    <source>
        <dbReference type="ARBA" id="ARBA00023274"/>
    </source>
</evidence>
<comment type="similarity">
    <text evidence="1 8">Belongs to the bacterial ribosomal protein bS6 family.</text>
</comment>
<dbReference type="GO" id="GO:0005840">
    <property type="term" value="C:ribosome"/>
    <property type="evidence" value="ECO:0007669"/>
    <property type="project" value="UniProtKB-KW"/>
</dbReference>
<dbReference type="NCBIfam" id="TIGR00166">
    <property type="entry name" value="S6"/>
    <property type="match status" value="1"/>
</dbReference>
<keyword evidence="5 8" id="KW-0687">Ribonucleoprotein</keyword>
<comment type="caution">
    <text evidence="9">The sequence shown here is derived from an EMBL/GenBank/DDBJ whole genome shotgun (WGS) entry which is preliminary data.</text>
</comment>
<dbReference type="Pfam" id="PF01250">
    <property type="entry name" value="Ribosomal_S6"/>
    <property type="match status" value="1"/>
</dbReference>